<evidence type="ECO:0000313" key="1">
    <source>
        <dbReference type="EMBL" id="CEK93144.1"/>
    </source>
</evidence>
<organism evidence="2">
    <name type="scientific">Arion vulgaris</name>
    <dbReference type="NCBI Taxonomy" id="1028688"/>
    <lineage>
        <taxon>Eukaryota</taxon>
        <taxon>Metazoa</taxon>
        <taxon>Spiralia</taxon>
        <taxon>Lophotrochozoa</taxon>
        <taxon>Mollusca</taxon>
        <taxon>Gastropoda</taxon>
        <taxon>Heterobranchia</taxon>
        <taxon>Euthyneura</taxon>
        <taxon>Panpulmonata</taxon>
        <taxon>Eupulmonata</taxon>
        <taxon>Stylommatophora</taxon>
        <taxon>Helicina</taxon>
        <taxon>Arionoidea</taxon>
        <taxon>Arionidae</taxon>
        <taxon>Arion</taxon>
    </lineage>
</organism>
<dbReference type="EMBL" id="HACG01046280">
    <property type="protein sequence ID" value="CEK93145.1"/>
    <property type="molecule type" value="Transcribed_RNA"/>
</dbReference>
<protein>
    <submittedName>
        <fullName evidence="2">Uncharacterized protein</fullName>
    </submittedName>
</protein>
<gene>
    <name evidence="2" type="primary">ORF192337</name>
    <name evidence="1" type="synonym">ORF192332</name>
</gene>
<accession>A0A0B7BLX2</accession>
<proteinExistence type="predicted"/>
<name>A0A0B7BLX2_9EUPU</name>
<sequence length="95" mass="11148">MTQDKWSDKAVVEQVRAIPRHRQEAPSQEKTLQKPVEWNPKEKNIREKLHKAENTVDDPVGQPLGVIIFSMTFYRFHRGISRINKPMKLQRNCAP</sequence>
<reference evidence="2" key="1">
    <citation type="submission" date="2014-12" db="EMBL/GenBank/DDBJ databases">
        <title>Insight into the proteome of Arion vulgaris.</title>
        <authorList>
            <person name="Aradska J."/>
            <person name="Bulat T."/>
            <person name="Smidak R."/>
            <person name="Sarate P."/>
            <person name="Gangsoo J."/>
            <person name="Sialana F."/>
            <person name="Bilban M."/>
            <person name="Lubec G."/>
        </authorList>
    </citation>
    <scope>NUCLEOTIDE SEQUENCE</scope>
    <source>
        <tissue evidence="2">Skin</tissue>
    </source>
</reference>
<dbReference type="AlphaFoldDB" id="A0A0B7BLX2"/>
<evidence type="ECO:0000313" key="2">
    <source>
        <dbReference type="EMBL" id="CEK93145.1"/>
    </source>
</evidence>
<dbReference type="EMBL" id="HACG01046279">
    <property type="protein sequence ID" value="CEK93144.1"/>
    <property type="molecule type" value="Transcribed_RNA"/>
</dbReference>